<evidence type="ECO:0000313" key="2">
    <source>
        <dbReference type="EMBL" id="KFD71330.1"/>
    </source>
</evidence>
<protein>
    <recommendedName>
        <fullName evidence="4">Tetratricopeptide repeat protein</fullName>
    </recommendedName>
</protein>
<dbReference type="EMBL" id="KL363199">
    <property type="protein sequence ID" value="KFD55528.1"/>
    <property type="molecule type" value="Genomic_DNA"/>
</dbReference>
<dbReference type="Gene3D" id="1.25.40.10">
    <property type="entry name" value="Tetratricopeptide repeat domain"/>
    <property type="match status" value="1"/>
</dbReference>
<dbReference type="SUPFAM" id="SSF48452">
    <property type="entry name" value="TPR-like"/>
    <property type="match status" value="1"/>
</dbReference>
<reference evidence="2 3" key="1">
    <citation type="journal article" date="2014" name="Nat. Genet.">
        <title>Genome and transcriptome of the porcine whipworm Trichuris suis.</title>
        <authorList>
            <person name="Jex A.R."/>
            <person name="Nejsum P."/>
            <person name="Schwarz E.M."/>
            <person name="Hu L."/>
            <person name="Young N.D."/>
            <person name="Hall R.S."/>
            <person name="Korhonen P.K."/>
            <person name="Liao S."/>
            <person name="Thamsborg S."/>
            <person name="Xia J."/>
            <person name="Xu P."/>
            <person name="Wang S."/>
            <person name="Scheerlinck J.P."/>
            <person name="Hofmann A."/>
            <person name="Sternberg P.W."/>
            <person name="Wang J."/>
            <person name="Gasser R.B."/>
        </authorList>
    </citation>
    <scope>NUCLEOTIDE SEQUENCE [LARGE SCALE GENOMIC DNA]</scope>
    <source>
        <strain evidence="2">DCEP-RM93F</strain>
        <strain evidence="1">DCEP-RM93M</strain>
    </source>
</reference>
<accession>A0A085NPD4</accession>
<gene>
    <name evidence="1" type="ORF">M513_03580</name>
    <name evidence="2" type="ORF">M514_03580</name>
</gene>
<name>A0A085NPD4_9BILA</name>
<dbReference type="InterPro" id="IPR011990">
    <property type="entry name" value="TPR-like_helical_dom_sf"/>
</dbReference>
<evidence type="ECO:0008006" key="4">
    <source>
        <dbReference type="Google" id="ProtNLM"/>
    </source>
</evidence>
<dbReference type="Proteomes" id="UP000030758">
    <property type="component" value="Unassembled WGS sequence"/>
</dbReference>
<dbReference type="OrthoDB" id="9986634at2759"/>
<dbReference type="AlphaFoldDB" id="A0A085NPD4"/>
<dbReference type="EMBL" id="KL367483">
    <property type="protein sequence ID" value="KFD71330.1"/>
    <property type="molecule type" value="Genomic_DNA"/>
</dbReference>
<proteinExistence type="predicted"/>
<evidence type="ECO:0000313" key="1">
    <source>
        <dbReference type="EMBL" id="KFD55528.1"/>
    </source>
</evidence>
<dbReference type="PANTHER" id="PTHR14485:SF2">
    <property type="entry name" value="FUNGAL STAND N-TERMINAL GOODBYE DOMAIN-CONTAINING PROTEIN"/>
    <property type="match status" value="1"/>
</dbReference>
<dbReference type="InterPro" id="IPR042621">
    <property type="entry name" value="TTC23/TTC23L"/>
</dbReference>
<organism evidence="2">
    <name type="scientific">Trichuris suis</name>
    <name type="common">pig whipworm</name>
    <dbReference type="NCBI Taxonomy" id="68888"/>
    <lineage>
        <taxon>Eukaryota</taxon>
        <taxon>Metazoa</taxon>
        <taxon>Ecdysozoa</taxon>
        <taxon>Nematoda</taxon>
        <taxon>Enoplea</taxon>
        <taxon>Dorylaimia</taxon>
        <taxon>Trichinellida</taxon>
        <taxon>Trichuridae</taxon>
        <taxon>Trichuris</taxon>
    </lineage>
</organism>
<dbReference type="Proteomes" id="UP000030764">
    <property type="component" value="Unassembled WGS sequence"/>
</dbReference>
<keyword evidence="3" id="KW-1185">Reference proteome</keyword>
<dbReference type="PANTHER" id="PTHR14485">
    <property type="entry name" value="TETRATRICOPEPTIDE REPEAT PROTEIN 23"/>
    <property type="match status" value="1"/>
</dbReference>
<sequence>MSDEEENAASSGTEYSPNFLFIQYSELFERSFSAETADECISAAVRCLTLAKISYSHSNVILRAQWHCMLARAYWLLKGLGPQTYDHAKSALQVLTEPAPTKSKQTDDIASQDWKLHLQTTLESLMLAAKALRSMGKSCEAKQYIKKALHIFKQNKSRMNDDEQTQWTLQLYDELSYNEYDLERINDACVHLEVVIQVVENTGESESSILIPLYLRMARLLEKMSQKQKAIEYYKRAHNAAFSKPIVDITTADASIVVIKQLIHRAEGLIDDKKLKEYLESAAAVYARDLGENDPKTIEVQCILNGLKCEHSDQSDSDR</sequence>
<evidence type="ECO:0000313" key="3">
    <source>
        <dbReference type="Proteomes" id="UP000030764"/>
    </source>
</evidence>